<protein>
    <submittedName>
        <fullName evidence="7">Unannotated protein</fullName>
    </submittedName>
</protein>
<name>A0A6J7UPD6_9ZZZZ</name>
<reference evidence="7" key="1">
    <citation type="submission" date="2020-05" db="EMBL/GenBank/DDBJ databases">
        <authorList>
            <person name="Chiriac C."/>
            <person name="Salcher M."/>
            <person name="Ghai R."/>
            <person name="Kavagutti S V."/>
        </authorList>
    </citation>
    <scope>NUCLEOTIDE SEQUENCE</scope>
</reference>
<dbReference type="InterPro" id="IPR003945">
    <property type="entry name" value="NU5C-like"/>
</dbReference>
<feature type="transmembrane region" description="Helical" evidence="6">
    <location>
        <begin position="167"/>
        <end position="189"/>
    </location>
</feature>
<gene>
    <name evidence="7" type="ORF">UFOPK4345_00970</name>
</gene>
<evidence type="ECO:0000256" key="4">
    <source>
        <dbReference type="ARBA" id="ARBA00023136"/>
    </source>
</evidence>
<dbReference type="Gene3D" id="1.20.5.2700">
    <property type="match status" value="2"/>
</dbReference>
<evidence type="ECO:0000313" key="7">
    <source>
        <dbReference type="EMBL" id="CAB5066308.1"/>
    </source>
</evidence>
<dbReference type="PANTHER" id="PTHR42829:SF2">
    <property type="entry name" value="NADH-UBIQUINONE OXIDOREDUCTASE CHAIN 5"/>
    <property type="match status" value="1"/>
</dbReference>
<feature type="transmembrane region" description="Helical" evidence="6">
    <location>
        <begin position="303"/>
        <end position="321"/>
    </location>
</feature>
<keyword evidence="2 6" id="KW-0812">Transmembrane</keyword>
<evidence type="ECO:0000256" key="2">
    <source>
        <dbReference type="ARBA" id="ARBA00022692"/>
    </source>
</evidence>
<feature type="compositionally biased region" description="Basic and acidic residues" evidence="5">
    <location>
        <begin position="35"/>
        <end position="56"/>
    </location>
</feature>
<keyword evidence="3 6" id="KW-1133">Transmembrane helix</keyword>
<organism evidence="7">
    <name type="scientific">freshwater metagenome</name>
    <dbReference type="NCBI Taxonomy" id="449393"/>
    <lineage>
        <taxon>unclassified sequences</taxon>
        <taxon>metagenomes</taxon>
        <taxon>ecological metagenomes</taxon>
    </lineage>
</organism>
<sequence>MIIGLVGAFMTAAYMTRATYLTFFGEPRGASAGENSHDSNDAHATHDSHDSHDSPATHDSGGSHGPHESGLLITVPLMILSVLALSSGFLNATPFGESWERMKLWVEPRAVEVVGVTHSGGPGEALIITAPGAEESHSESVCGSATPESGICYAPQLKHAPFKWSKAILSMFIVFLGAALSWILSLLLFTKRDRRLVGLTQRVKLLGLGHKFLVNKYYLDVLYEKVIVRSIAYPIASAAYWFNQNILDGILHGLANSTKKLSGWVYRNIDQRVVDGTVNNSATFTKSVGTAAQPTQSGKVSQYGALLFSAAAVAALVLVIINT</sequence>
<evidence type="ECO:0000256" key="1">
    <source>
        <dbReference type="ARBA" id="ARBA00004141"/>
    </source>
</evidence>
<dbReference type="AlphaFoldDB" id="A0A6J7UPD6"/>
<dbReference type="GO" id="GO:0015990">
    <property type="term" value="P:electron transport coupled proton transport"/>
    <property type="evidence" value="ECO:0007669"/>
    <property type="project" value="TreeGrafter"/>
</dbReference>
<keyword evidence="4 6" id="KW-0472">Membrane</keyword>
<dbReference type="GO" id="GO:0016020">
    <property type="term" value="C:membrane"/>
    <property type="evidence" value="ECO:0007669"/>
    <property type="project" value="UniProtKB-SubCell"/>
</dbReference>
<evidence type="ECO:0000256" key="6">
    <source>
        <dbReference type="SAM" id="Phobius"/>
    </source>
</evidence>
<accession>A0A6J7UPD6</accession>
<dbReference type="EMBL" id="CAFBQV010000156">
    <property type="protein sequence ID" value="CAB5066308.1"/>
    <property type="molecule type" value="Genomic_DNA"/>
</dbReference>
<evidence type="ECO:0000256" key="3">
    <source>
        <dbReference type="ARBA" id="ARBA00022989"/>
    </source>
</evidence>
<dbReference type="GO" id="GO:0003954">
    <property type="term" value="F:NADH dehydrogenase activity"/>
    <property type="evidence" value="ECO:0007669"/>
    <property type="project" value="TreeGrafter"/>
</dbReference>
<proteinExistence type="predicted"/>
<feature type="region of interest" description="Disordered" evidence="5">
    <location>
        <begin position="31"/>
        <end position="67"/>
    </location>
</feature>
<dbReference type="GO" id="GO:0042773">
    <property type="term" value="P:ATP synthesis coupled electron transport"/>
    <property type="evidence" value="ECO:0007669"/>
    <property type="project" value="InterPro"/>
</dbReference>
<evidence type="ECO:0000256" key="5">
    <source>
        <dbReference type="SAM" id="MobiDB-lite"/>
    </source>
</evidence>
<dbReference type="GO" id="GO:0008137">
    <property type="term" value="F:NADH dehydrogenase (ubiquinone) activity"/>
    <property type="evidence" value="ECO:0007669"/>
    <property type="project" value="InterPro"/>
</dbReference>
<dbReference type="PANTHER" id="PTHR42829">
    <property type="entry name" value="NADH-UBIQUINONE OXIDOREDUCTASE CHAIN 5"/>
    <property type="match status" value="1"/>
</dbReference>
<comment type="subcellular location">
    <subcellularLocation>
        <location evidence="1">Membrane</location>
        <topology evidence="1">Multi-pass membrane protein</topology>
    </subcellularLocation>
</comment>